<keyword evidence="2" id="KW-1185">Reference proteome</keyword>
<protein>
    <submittedName>
        <fullName evidence="1">Uncharacterized protein</fullName>
    </submittedName>
</protein>
<reference evidence="2" key="1">
    <citation type="journal article" date="2019" name="Int. J. Syst. Evol. Microbiol.">
        <title>The Global Catalogue of Microorganisms (GCM) 10K type strain sequencing project: providing services to taxonomists for standard genome sequencing and annotation.</title>
        <authorList>
            <consortium name="The Broad Institute Genomics Platform"/>
            <consortium name="The Broad Institute Genome Sequencing Center for Infectious Disease"/>
            <person name="Wu L."/>
            <person name="Ma J."/>
        </authorList>
    </citation>
    <scope>NUCLEOTIDE SEQUENCE [LARGE SCALE GENOMIC DNA]</scope>
    <source>
        <strain evidence="2">CCUG 58938</strain>
    </source>
</reference>
<dbReference type="EMBL" id="JBHTKA010000007">
    <property type="protein sequence ID" value="MFD1001442.1"/>
    <property type="molecule type" value="Genomic_DNA"/>
</dbReference>
<comment type="caution">
    <text evidence="1">The sequence shown here is derived from an EMBL/GenBank/DDBJ whole genome shotgun (WGS) entry which is preliminary data.</text>
</comment>
<evidence type="ECO:0000313" key="1">
    <source>
        <dbReference type="EMBL" id="MFD1001442.1"/>
    </source>
</evidence>
<gene>
    <name evidence="1" type="ORF">ACFQ21_19090</name>
</gene>
<proteinExistence type="predicted"/>
<dbReference type="RefSeq" id="WP_377581242.1">
    <property type="nucleotide sequence ID" value="NZ_JBHTKA010000007.1"/>
</dbReference>
<sequence length="45" mass="4918">MKHNPVNSAGIVTTGMRLLLRSGICHLRHIAQHTNPVSETKPVCV</sequence>
<evidence type="ECO:0000313" key="2">
    <source>
        <dbReference type="Proteomes" id="UP001597112"/>
    </source>
</evidence>
<organism evidence="1 2">
    <name type="scientific">Ohtaekwangia kribbensis</name>
    <dbReference type="NCBI Taxonomy" id="688913"/>
    <lineage>
        <taxon>Bacteria</taxon>
        <taxon>Pseudomonadati</taxon>
        <taxon>Bacteroidota</taxon>
        <taxon>Cytophagia</taxon>
        <taxon>Cytophagales</taxon>
        <taxon>Fulvivirgaceae</taxon>
        <taxon>Ohtaekwangia</taxon>
    </lineage>
</organism>
<name>A0ABW3K8S0_9BACT</name>
<dbReference type="Proteomes" id="UP001597112">
    <property type="component" value="Unassembled WGS sequence"/>
</dbReference>
<accession>A0ABW3K8S0</accession>